<dbReference type="GO" id="GO:0003677">
    <property type="term" value="F:DNA binding"/>
    <property type="evidence" value="ECO:0007669"/>
    <property type="project" value="UniProtKB-KW"/>
</dbReference>
<evidence type="ECO:0000313" key="6">
    <source>
        <dbReference type="Proteomes" id="UP000256869"/>
    </source>
</evidence>
<dbReference type="Proteomes" id="UP000256869">
    <property type="component" value="Unassembled WGS sequence"/>
</dbReference>
<evidence type="ECO:0000256" key="3">
    <source>
        <dbReference type="ARBA" id="ARBA00023163"/>
    </source>
</evidence>
<proteinExistence type="predicted"/>
<reference evidence="5 6" key="1">
    <citation type="submission" date="2018-07" db="EMBL/GenBank/DDBJ databases">
        <title>Genomic Encyclopedia of Type Strains, Phase III (KMG-III): the genomes of soil and plant-associated and newly described type strains.</title>
        <authorList>
            <person name="Whitman W."/>
        </authorList>
    </citation>
    <scope>NUCLEOTIDE SEQUENCE [LARGE SCALE GENOMIC DNA]</scope>
    <source>
        <strain evidence="5 6">CECT 8236</strain>
    </source>
</reference>
<organism evidence="5 6">
    <name type="scientific">Cohnella lupini</name>
    <dbReference type="NCBI Taxonomy" id="1294267"/>
    <lineage>
        <taxon>Bacteria</taxon>
        <taxon>Bacillati</taxon>
        <taxon>Bacillota</taxon>
        <taxon>Bacilli</taxon>
        <taxon>Bacillales</taxon>
        <taxon>Paenibacillaceae</taxon>
        <taxon>Cohnella</taxon>
    </lineage>
</organism>
<dbReference type="PROSITE" id="PS00894">
    <property type="entry name" value="HTH_DEOR_1"/>
    <property type="match status" value="1"/>
</dbReference>
<dbReference type="InterPro" id="IPR001034">
    <property type="entry name" value="DeoR_HTH"/>
</dbReference>
<dbReference type="InterPro" id="IPR036388">
    <property type="entry name" value="WH-like_DNA-bd_sf"/>
</dbReference>
<keyword evidence="3" id="KW-0804">Transcription</keyword>
<sequence>MNSNQRRNKIAEVIKRNGNVLVDDLVKEYNVSVETIRRDLRILDVKGILQRTYGGATRREQTTYEMPYLERIYYNYEKKEAIAKAAIKLMENGDSLFLDGNTTGMVVSRQIPLDLELMIVTNSVMIASHITEKGGRSKVFLVGGEMGPDGMTTGHKFYQELKQYRFDKAMFSCMGITPQGIYYSKIEPLRTAHSMAELSNSLILLADSSKLNRTGFLFGMEAKRIEVLVTDDGVPLVTLDKLRELIPKVIVVETSGL</sequence>
<dbReference type="OrthoDB" id="9798651at2"/>
<dbReference type="SUPFAM" id="SSF46785">
    <property type="entry name" value="Winged helix' DNA-binding domain"/>
    <property type="match status" value="1"/>
</dbReference>
<dbReference type="Pfam" id="PF00455">
    <property type="entry name" value="DeoRC"/>
    <property type="match status" value="1"/>
</dbReference>
<accession>A0A3D9IBF9</accession>
<dbReference type="SMART" id="SM00420">
    <property type="entry name" value="HTH_DEOR"/>
    <property type="match status" value="1"/>
</dbReference>
<dbReference type="AlphaFoldDB" id="A0A3D9IBF9"/>
<dbReference type="InterPro" id="IPR018356">
    <property type="entry name" value="Tscrpt_reg_HTH_DeoR_CS"/>
</dbReference>
<comment type="caution">
    <text evidence="5">The sequence shown here is derived from an EMBL/GenBank/DDBJ whole genome shotgun (WGS) entry which is preliminary data.</text>
</comment>
<evidence type="ECO:0000313" key="5">
    <source>
        <dbReference type="EMBL" id="RED58536.1"/>
    </source>
</evidence>
<evidence type="ECO:0000256" key="1">
    <source>
        <dbReference type="ARBA" id="ARBA00023015"/>
    </source>
</evidence>
<evidence type="ECO:0000256" key="2">
    <source>
        <dbReference type="ARBA" id="ARBA00023125"/>
    </source>
</evidence>
<dbReference type="InterPro" id="IPR014036">
    <property type="entry name" value="DeoR-like_C"/>
</dbReference>
<dbReference type="PROSITE" id="PS51000">
    <property type="entry name" value="HTH_DEOR_2"/>
    <property type="match status" value="1"/>
</dbReference>
<dbReference type="RefSeq" id="WP_115993522.1">
    <property type="nucleotide sequence ID" value="NZ_QRDY01000008.1"/>
</dbReference>
<feature type="domain" description="HTH deoR-type" evidence="4">
    <location>
        <begin position="3"/>
        <end position="58"/>
    </location>
</feature>
<dbReference type="SUPFAM" id="SSF100950">
    <property type="entry name" value="NagB/RpiA/CoA transferase-like"/>
    <property type="match status" value="1"/>
</dbReference>
<keyword evidence="1" id="KW-0805">Transcription regulation</keyword>
<dbReference type="InterPro" id="IPR050313">
    <property type="entry name" value="Carb_Metab_HTH_regulators"/>
</dbReference>
<dbReference type="GO" id="GO:0003700">
    <property type="term" value="F:DNA-binding transcription factor activity"/>
    <property type="evidence" value="ECO:0007669"/>
    <property type="project" value="InterPro"/>
</dbReference>
<dbReference type="PRINTS" id="PR00037">
    <property type="entry name" value="HTHLACR"/>
</dbReference>
<dbReference type="SMART" id="SM01134">
    <property type="entry name" value="DeoRC"/>
    <property type="match status" value="1"/>
</dbReference>
<dbReference type="Pfam" id="PF08220">
    <property type="entry name" value="HTH_DeoR"/>
    <property type="match status" value="1"/>
</dbReference>
<gene>
    <name evidence="5" type="ORF">DFP95_10862</name>
</gene>
<dbReference type="PANTHER" id="PTHR30363:SF44">
    <property type="entry name" value="AGA OPERON TRANSCRIPTIONAL REPRESSOR-RELATED"/>
    <property type="match status" value="1"/>
</dbReference>
<name>A0A3D9IBF9_9BACL</name>
<protein>
    <submittedName>
        <fullName evidence="5">DeoR family transcriptional regulator</fullName>
    </submittedName>
</protein>
<evidence type="ECO:0000259" key="4">
    <source>
        <dbReference type="PROSITE" id="PS51000"/>
    </source>
</evidence>
<keyword evidence="6" id="KW-1185">Reference proteome</keyword>
<dbReference type="InterPro" id="IPR036390">
    <property type="entry name" value="WH_DNA-bd_sf"/>
</dbReference>
<dbReference type="InterPro" id="IPR037171">
    <property type="entry name" value="NagB/RpiA_transferase-like"/>
</dbReference>
<keyword evidence="2" id="KW-0238">DNA-binding</keyword>
<dbReference type="EMBL" id="QRDY01000008">
    <property type="protein sequence ID" value="RED58536.1"/>
    <property type="molecule type" value="Genomic_DNA"/>
</dbReference>
<dbReference type="PANTHER" id="PTHR30363">
    <property type="entry name" value="HTH-TYPE TRANSCRIPTIONAL REGULATOR SRLR-RELATED"/>
    <property type="match status" value="1"/>
</dbReference>
<dbReference type="Gene3D" id="1.10.10.10">
    <property type="entry name" value="Winged helix-like DNA-binding domain superfamily/Winged helix DNA-binding domain"/>
    <property type="match status" value="1"/>
</dbReference>